<protein>
    <submittedName>
        <fullName evidence="1">Uncharacterized protein</fullName>
    </submittedName>
</protein>
<accession>A0A9J5Z4Z6</accession>
<name>A0A9J5Z4Z6_SOLCO</name>
<comment type="caution">
    <text evidence="1">The sequence shown here is derived from an EMBL/GenBank/DDBJ whole genome shotgun (WGS) entry which is preliminary data.</text>
</comment>
<organism evidence="1 2">
    <name type="scientific">Solanum commersonii</name>
    <name type="common">Commerson's wild potato</name>
    <name type="synonym">Commerson's nightshade</name>
    <dbReference type="NCBI Taxonomy" id="4109"/>
    <lineage>
        <taxon>Eukaryota</taxon>
        <taxon>Viridiplantae</taxon>
        <taxon>Streptophyta</taxon>
        <taxon>Embryophyta</taxon>
        <taxon>Tracheophyta</taxon>
        <taxon>Spermatophyta</taxon>
        <taxon>Magnoliopsida</taxon>
        <taxon>eudicotyledons</taxon>
        <taxon>Gunneridae</taxon>
        <taxon>Pentapetalae</taxon>
        <taxon>asterids</taxon>
        <taxon>lamiids</taxon>
        <taxon>Solanales</taxon>
        <taxon>Solanaceae</taxon>
        <taxon>Solanoideae</taxon>
        <taxon>Solaneae</taxon>
        <taxon>Solanum</taxon>
    </lineage>
</organism>
<keyword evidence="2" id="KW-1185">Reference proteome</keyword>
<dbReference type="EMBL" id="JACXVP010000005">
    <property type="protein sequence ID" value="KAG5607293.1"/>
    <property type="molecule type" value="Genomic_DNA"/>
</dbReference>
<sequence length="58" mass="6603">HTIPTIPKALIYNLSPAISAEFSSITKAKEEEEEEEKQFFLRVPSVVVEFFCGRKLGF</sequence>
<gene>
    <name evidence="1" type="ORF">H5410_028785</name>
</gene>
<proteinExistence type="predicted"/>
<feature type="non-terminal residue" evidence="1">
    <location>
        <position position="1"/>
    </location>
</feature>
<evidence type="ECO:0000313" key="2">
    <source>
        <dbReference type="Proteomes" id="UP000824120"/>
    </source>
</evidence>
<dbReference type="Proteomes" id="UP000824120">
    <property type="component" value="Chromosome 5"/>
</dbReference>
<dbReference type="AlphaFoldDB" id="A0A9J5Z4Z6"/>
<reference evidence="1 2" key="1">
    <citation type="submission" date="2020-09" db="EMBL/GenBank/DDBJ databases">
        <title>De no assembly of potato wild relative species, Solanum commersonii.</title>
        <authorList>
            <person name="Cho K."/>
        </authorList>
    </citation>
    <scope>NUCLEOTIDE SEQUENCE [LARGE SCALE GENOMIC DNA]</scope>
    <source>
        <strain evidence="1">LZ3.2</strain>
        <tissue evidence="1">Leaf</tissue>
    </source>
</reference>
<evidence type="ECO:0000313" key="1">
    <source>
        <dbReference type="EMBL" id="KAG5607293.1"/>
    </source>
</evidence>